<dbReference type="EMBL" id="KN837135">
    <property type="protein sequence ID" value="KIJ41645.1"/>
    <property type="molecule type" value="Genomic_DNA"/>
</dbReference>
<evidence type="ECO:0000313" key="3">
    <source>
        <dbReference type="Proteomes" id="UP000054279"/>
    </source>
</evidence>
<dbReference type="Proteomes" id="UP000054279">
    <property type="component" value="Unassembled WGS sequence"/>
</dbReference>
<feature type="non-terminal residue" evidence="2">
    <location>
        <position position="1"/>
    </location>
</feature>
<name>A0A0C9VT18_SPHS4</name>
<dbReference type="AlphaFoldDB" id="A0A0C9VT18"/>
<proteinExistence type="predicted"/>
<feature type="non-terminal residue" evidence="2">
    <location>
        <position position="178"/>
    </location>
</feature>
<organism evidence="2 3">
    <name type="scientific">Sphaerobolus stellatus (strain SS14)</name>
    <dbReference type="NCBI Taxonomy" id="990650"/>
    <lineage>
        <taxon>Eukaryota</taxon>
        <taxon>Fungi</taxon>
        <taxon>Dikarya</taxon>
        <taxon>Basidiomycota</taxon>
        <taxon>Agaricomycotina</taxon>
        <taxon>Agaricomycetes</taxon>
        <taxon>Phallomycetidae</taxon>
        <taxon>Geastrales</taxon>
        <taxon>Sphaerobolaceae</taxon>
        <taxon>Sphaerobolus</taxon>
    </lineage>
</organism>
<evidence type="ECO:0000256" key="1">
    <source>
        <dbReference type="SAM" id="MobiDB-lite"/>
    </source>
</evidence>
<keyword evidence="3" id="KW-1185">Reference proteome</keyword>
<dbReference type="HOGENOM" id="CLU_1357498_0_0_1"/>
<protein>
    <submittedName>
        <fullName evidence="2">Uncharacterized protein</fullName>
    </submittedName>
</protein>
<feature type="region of interest" description="Disordered" evidence="1">
    <location>
        <begin position="81"/>
        <end position="109"/>
    </location>
</feature>
<sequence length="178" mass="19841">DEFYGSPDCLITRKDCRLRVCNFSSFPVHVHKGQVLGFAHDPTNWLDKEQDLSKEELDSVYAYAYMVKTLTDNLYKLPGDPTIAPGKNGELEGGPKTAESPPEDVKKEDPLTAVDISPKLSSARRAFLEEILLKNGTAFDLDGRRGHYPAKVEIPLRKGSKEISCPPFFTSPANRKVM</sequence>
<accession>A0A0C9VT18</accession>
<evidence type="ECO:0000313" key="2">
    <source>
        <dbReference type="EMBL" id="KIJ41645.1"/>
    </source>
</evidence>
<reference evidence="2 3" key="1">
    <citation type="submission" date="2014-06" db="EMBL/GenBank/DDBJ databases">
        <title>Evolutionary Origins and Diversification of the Mycorrhizal Mutualists.</title>
        <authorList>
            <consortium name="DOE Joint Genome Institute"/>
            <consortium name="Mycorrhizal Genomics Consortium"/>
            <person name="Kohler A."/>
            <person name="Kuo A."/>
            <person name="Nagy L.G."/>
            <person name="Floudas D."/>
            <person name="Copeland A."/>
            <person name="Barry K.W."/>
            <person name="Cichocki N."/>
            <person name="Veneault-Fourrey C."/>
            <person name="LaButti K."/>
            <person name="Lindquist E.A."/>
            <person name="Lipzen A."/>
            <person name="Lundell T."/>
            <person name="Morin E."/>
            <person name="Murat C."/>
            <person name="Riley R."/>
            <person name="Ohm R."/>
            <person name="Sun H."/>
            <person name="Tunlid A."/>
            <person name="Henrissat B."/>
            <person name="Grigoriev I.V."/>
            <person name="Hibbett D.S."/>
            <person name="Martin F."/>
        </authorList>
    </citation>
    <scope>NUCLEOTIDE SEQUENCE [LARGE SCALE GENOMIC DNA]</scope>
    <source>
        <strain evidence="2 3">SS14</strain>
    </source>
</reference>
<gene>
    <name evidence="2" type="ORF">M422DRAFT_145542</name>
</gene>
<dbReference type="OrthoDB" id="3262968at2759"/>